<dbReference type="GO" id="GO:0071035">
    <property type="term" value="P:nuclear polyadenylation-dependent rRNA catabolic process"/>
    <property type="evidence" value="ECO:0007669"/>
    <property type="project" value="TreeGrafter"/>
</dbReference>
<dbReference type="InterPro" id="IPR036345">
    <property type="entry name" value="ExoRNase_PH_dom2_sf"/>
</dbReference>
<dbReference type="Gene3D" id="3.30.230.70">
    <property type="entry name" value="GHMP Kinase, N-terminal domain"/>
    <property type="match status" value="1"/>
</dbReference>
<dbReference type="GO" id="GO:0000177">
    <property type="term" value="C:cytoplasmic exosome (RNase complex)"/>
    <property type="evidence" value="ECO:0007669"/>
    <property type="project" value="TreeGrafter"/>
</dbReference>
<dbReference type="InterPro" id="IPR020568">
    <property type="entry name" value="Ribosomal_Su5_D2-typ_SF"/>
</dbReference>
<keyword evidence="4" id="KW-0963">Cytoplasm</keyword>
<dbReference type="SUPFAM" id="SSF55666">
    <property type="entry name" value="Ribonuclease PH domain 2-like"/>
    <property type="match status" value="1"/>
</dbReference>
<dbReference type="Proteomes" id="UP000664169">
    <property type="component" value="Unassembled WGS sequence"/>
</dbReference>
<dbReference type="Pfam" id="PF01138">
    <property type="entry name" value="RNase_PH"/>
    <property type="match status" value="1"/>
</dbReference>
<dbReference type="GO" id="GO:0000176">
    <property type="term" value="C:nuclear exosome (RNase complex)"/>
    <property type="evidence" value="ECO:0007669"/>
    <property type="project" value="UniProtKB-ARBA"/>
</dbReference>
<dbReference type="GO" id="GO:0000467">
    <property type="term" value="P:exonucleolytic trimming to generate mature 3'-end of 5.8S rRNA from tricistronic rRNA transcript (SSU-rRNA, 5.8S rRNA, LSU-rRNA)"/>
    <property type="evidence" value="ECO:0007669"/>
    <property type="project" value="TreeGrafter"/>
</dbReference>
<evidence type="ECO:0000313" key="10">
    <source>
        <dbReference type="Proteomes" id="UP000664169"/>
    </source>
</evidence>
<feature type="domain" description="Exoribonuclease phosphorolytic" evidence="8">
    <location>
        <begin position="164"/>
        <end position="230"/>
    </location>
</feature>
<protein>
    <submittedName>
        <fullName evidence="9">Uncharacterized protein</fullName>
    </submittedName>
</protein>
<name>A0A8H3I6Q4_9LECA</name>
<sequence length="267" mass="28847">MPREAEISQNERDFVLQALAEGIRLDNRILARISAEITAPFPDRKFNGIFTISTELSPMASPAFESGRPPTEQETILSRLLEKAVRRSNALDTESLCIISGQKVWSVRADVHVLALDGGLVDAACVAVVAALQHFRRPDVSVEGEKVRVFSLAEREPVGLSLLHVPYCVTFSLIGEGGGVVLVDASALEAKVSGGEVVVTANKMGEICQVAKLGGVAADAVELLKCVEQAVWVVRGVHKVVEDALKRDAERRDVGGLMKELRAENDR</sequence>
<dbReference type="CDD" id="cd11368">
    <property type="entry name" value="RNase_PH_RRP45"/>
    <property type="match status" value="1"/>
</dbReference>
<dbReference type="OrthoDB" id="10264038at2759"/>
<dbReference type="GO" id="GO:0034473">
    <property type="term" value="P:U1 snRNA 3'-end processing"/>
    <property type="evidence" value="ECO:0007669"/>
    <property type="project" value="TreeGrafter"/>
</dbReference>
<comment type="caution">
    <text evidence="9">The sequence shown here is derived from an EMBL/GenBank/DDBJ whole genome shotgun (WGS) entry which is preliminary data.</text>
</comment>
<evidence type="ECO:0000256" key="6">
    <source>
        <dbReference type="ARBA" id="ARBA00023242"/>
    </source>
</evidence>
<dbReference type="SUPFAM" id="SSF54211">
    <property type="entry name" value="Ribosomal protein S5 domain 2-like"/>
    <property type="match status" value="1"/>
</dbReference>
<comment type="subcellular location">
    <subcellularLocation>
        <location evidence="2">Cytoplasm</location>
    </subcellularLocation>
    <subcellularLocation>
        <location evidence="1">Nucleus</location>
    </subcellularLocation>
</comment>
<dbReference type="InterPro" id="IPR001247">
    <property type="entry name" value="ExoRNase_PH_dom1"/>
</dbReference>
<accession>A0A8H3I6Q4</accession>
<proteinExistence type="inferred from homology"/>
<comment type="similarity">
    <text evidence="3">Belongs to the RNase PH family.</text>
</comment>
<dbReference type="InterPro" id="IPR050590">
    <property type="entry name" value="Exosome_comp_Rrp42_subfam"/>
</dbReference>
<dbReference type="EMBL" id="CAJPDQ010000002">
    <property type="protein sequence ID" value="CAF9905360.1"/>
    <property type="molecule type" value="Genomic_DNA"/>
</dbReference>
<evidence type="ECO:0000256" key="3">
    <source>
        <dbReference type="ARBA" id="ARBA00006678"/>
    </source>
</evidence>
<dbReference type="AlphaFoldDB" id="A0A8H3I6Q4"/>
<evidence type="ECO:0000256" key="5">
    <source>
        <dbReference type="ARBA" id="ARBA00022884"/>
    </source>
</evidence>
<dbReference type="GO" id="GO:0071028">
    <property type="term" value="P:nuclear mRNA surveillance"/>
    <property type="evidence" value="ECO:0007669"/>
    <property type="project" value="TreeGrafter"/>
</dbReference>
<evidence type="ECO:0000256" key="4">
    <source>
        <dbReference type="ARBA" id="ARBA00022490"/>
    </source>
</evidence>
<feature type="domain" description="Exoribonuclease phosphorolytic" evidence="7">
    <location>
        <begin position="26"/>
        <end position="138"/>
    </location>
</feature>
<organism evidence="9 10">
    <name type="scientific">Gomphillus americanus</name>
    <dbReference type="NCBI Taxonomy" id="1940652"/>
    <lineage>
        <taxon>Eukaryota</taxon>
        <taxon>Fungi</taxon>
        <taxon>Dikarya</taxon>
        <taxon>Ascomycota</taxon>
        <taxon>Pezizomycotina</taxon>
        <taxon>Lecanoromycetes</taxon>
        <taxon>OSLEUM clade</taxon>
        <taxon>Ostropomycetidae</taxon>
        <taxon>Ostropales</taxon>
        <taxon>Graphidaceae</taxon>
        <taxon>Gomphilloideae</taxon>
        <taxon>Gomphillus</taxon>
    </lineage>
</organism>
<dbReference type="GO" id="GO:0016075">
    <property type="term" value="P:rRNA catabolic process"/>
    <property type="evidence" value="ECO:0007669"/>
    <property type="project" value="TreeGrafter"/>
</dbReference>
<dbReference type="GO" id="GO:0071038">
    <property type="term" value="P:TRAMP-dependent tRNA surveillance pathway"/>
    <property type="evidence" value="ECO:0007669"/>
    <property type="project" value="TreeGrafter"/>
</dbReference>
<dbReference type="GO" id="GO:0035925">
    <property type="term" value="F:mRNA 3'-UTR AU-rich region binding"/>
    <property type="evidence" value="ECO:0007669"/>
    <property type="project" value="TreeGrafter"/>
</dbReference>
<evidence type="ECO:0000313" key="9">
    <source>
        <dbReference type="EMBL" id="CAF9905360.1"/>
    </source>
</evidence>
<keyword evidence="10" id="KW-1185">Reference proteome</keyword>
<dbReference type="GO" id="GO:0034475">
    <property type="term" value="P:U4 snRNA 3'-end processing"/>
    <property type="evidence" value="ECO:0007669"/>
    <property type="project" value="TreeGrafter"/>
</dbReference>
<dbReference type="InterPro" id="IPR033100">
    <property type="entry name" value="Rrp45"/>
</dbReference>
<dbReference type="PANTHER" id="PTHR11097">
    <property type="entry name" value="EXOSOME COMPLEX EXONUCLEASE RIBOSOMAL RNA PROCESSING PROTEIN"/>
    <property type="match status" value="1"/>
</dbReference>
<keyword evidence="6" id="KW-0539">Nucleus</keyword>
<dbReference type="InterPro" id="IPR027408">
    <property type="entry name" value="PNPase/RNase_PH_dom_sf"/>
</dbReference>
<evidence type="ECO:0000256" key="2">
    <source>
        <dbReference type="ARBA" id="ARBA00004496"/>
    </source>
</evidence>
<evidence type="ECO:0000259" key="8">
    <source>
        <dbReference type="Pfam" id="PF03725"/>
    </source>
</evidence>
<keyword evidence="5" id="KW-0694">RNA-binding</keyword>
<dbReference type="PANTHER" id="PTHR11097:SF14">
    <property type="entry name" value="EXOSOME COMPLEX COMPONENT RRP45"/>
    <property type="match status" value="1"/>
</dbReference>
<dbReference type="Pfam" id="PF03725">
    <property type="entry name" value="RNase_PH_C"/>
    <property type="match status" value="1"/>
</dbReference>
<dbReference type="InterPro" id="IPR015847">
    <property type="entry name" value="ExoRNase_PH_dom2"/>
</dbReference>
<reference evidence="9" key="1">
    <citation type="submission" date="2021-03" db="EMBL/GenBank/DDBJ databases">
        <authorList>
            <person name="Tagirdzhanova G."/>
        </authorList>
    </citation>
    <scope>NUCLEOTIDE SEQUENCE</scope>
</reference>
<gene>
    <name evidence="9" type="ORF">GOMPHAMPRED_003129</name>
</gene>
<dbReference type="GO" id="GO:0034476">
    <property type="term" value="P:U5 snRNA 3'-end processing"/>
    <property type="evidence" value="ECO:0007669"/>
    <property type="project" value="TreeGrafter"/>
</dbReference>
<evidence type="ECO:0000259" key="7">
    <source>
        <dbReference type="Pfam" id="PF01138"/>
    </source>
</evidence>
<evidence type="ECO:0000256" key="1">
    <source>
        <dbReference type="ARBA" id="ARBA00004123"/>
    </source>
</evidence>